<evidence type="ECO:0000313" key="1">
    <source>
        <dbReference type="EMBL" id="JAE12330.1"/>
    </source>
</evidence>
<organism evidence="1">
    <name type="scientific">Arundo donax</name>
    <name type="common">Giant reed</name>
    <name type="synonym">Donax arundinaceus</name>
    <dbReference type="NCBI Taxonomy" id="35708"/>
    <lineage>
        <taxon>Eukaryota</taxon>
        <taxon>Viridiplantae</taxon>
        <taxon>Streptophyta</taxon>
        <taxon>Embryophyta</taxon>
        <taxon>Tracheophyta</taxon>
        <taxon>Spermatophyta</taxon>
        <taxon>Magnoliopsida</taxon>
        <taxon>Liliopsida</taxon>
        <taxon>Poales</taxon>
        <taxon>Poaceae</taxon>
        <taxon>PACMAD clade</taxon>
        <taxon>Arundinoideae</taxon>
        <taxon>Arundineae</taxon>
        <taxon>Arundo</taxon>
    </lineage>
</organism>
<dbReference type="EMBL" id="GBRH01185566">
    <property type="protein sequence ID" value="JAE12330.1"/>
    <property type="molecule type" value="Transcribed_RNA"/>
</dbReference>
<accession>A0A0A9FH03</accession>
<name>A0A0A9FH03_ARUDO</name>
<reference evidence="1" key="1">
    <citation type="submission" date="2014-09" db="EMBL/GenBank/DDBJ databases">
        <authorList>
            <person name="Magalhaes I.L.F."/>
            <person name="Oliveira U."/>
            <person name="Santos F.R."/>
            <person name="Vidigal T.H.D.A."/>
            <person name="Brescovit A.D."/>
            <person name="Santos A.J."/>
        </authorList>
    </citation>
    <scope>NUCLEOTIDE SEQUENCE</scope>
    <source>
        <tissue evidence="1">Shoot tissue taken approximately 20 cm above the soil surface</tissue>
    </source>
</reference>
<sequence>MAIMLPAACRDEYHTQAPKENEAID</sequence>
<reference evidence="1" key="2">
    <citation type="journal article" date="2015" name="Data Brief">
        <title>Shoot transcriptome of the giant reed, Arundo donax.</title>
        <authorList>
            <person name="Barrero R.A."/>
            <person name="Guerrero F.D."/>
            <person name="Moolhuijzen P."/>
            <person name="Goolsby J.A."/>
            <person name="Tidwell J."/>
            <person name="Bellgard S.E."/>
            <person name="Bellgard M.I."/>
        </authorList>
    </citation>
    <scope>NUCLEOTIDE SEQUENCE</scope>
    <source>
        <tissue evidence="1">Shoot tissue taken approximately 20 cm above the soil surface</tissue>
    </source>
</reference>
<proteinExistence type="predicted"/>
<dbReference type="AlphaFoldDB" id="A0A0A9FH03"/>
<protein>
    <submittedName>
        <fullName evidence="1">Uncharacterized protein</fullName>
    </submittedName>
</protein>